<evidence type="ECO:0000313" key="2">
    <source>
        <dbReference type="EMBL" id="KRH55073.2"/>
    </source>
</evidence>
<evidence type="ECO:0000313" key="4">
    <source>
        <dbReference type="Proteomes" id="UP000008827"/>
    </source>
</evidence>
<organism evidence="2">
    <name type="scientific">Glycine max</name>
    <name type="common">Soybean</name>
    <name type="synonym">Glycine hispida</name>
    <dbReference type="NCBI Taxonomy" id="3847"/>
    <lineage>
        <taxon>Eukaryota</taxon>
        <taxon>Viridiplantae</taxon>
        <taxon>Streptophyta</taxon>
        <taxon>Embryophyta</taxon>
        <taxon>Tracheophyta</taxon>
        <taxon>Spermatophyta</taxon>
        <taxon>Magnoliopsida</taxon>
        <taxon>eudicotyledons</taxon>
        <taxon>Gunneridae</taxon>
        <taxon>Pentapetalae</taxon>
        <taxon>rosids</taxon>
        <taxon>fabids</taxon>
        <taxon>Fabales</taxon>
        <taxon>Fabaceae</taxon>
        <taxon>Papilionoideae</taxon>
        <taxon>50 kb inversion clade</taxon>
        <taxon>NPAAA clade</taxon>
        <taxon>indigoferoid/millettioid clade</taxon>
        <taxon>Phaseoleae</taxon>
        <taxon>Glycine</taxon>
        <taxon>Glycine subgen. Soja</taxon>
    </lineage>
</organism>
<evidence type="ECO:0000313" key="3">
    <source>
        <dbReference type="EnsemblPlants" id="KRH55073"/>
    </source>
</evidence>
<sequence>MVGAFSQNSVTLTDLPMISLNPPPLLQHLLFDNNANDNRNYQQHRTYNMMFTFTSKGAKIDRSTNSAEPPTIKIQGKSCHQIGSLLPLRGHAPKFAQLYIYDIENEIHNQIQSMGNEKNIDAEIVSKLLIMLDEYNVHAKSFRMMKERLKTEPVHDLKLVLISNINKNGRIYNIPLVFEVTTLIFGDVDIGSKRDIIMETHNGKLQRIDELHTSYLRFQNPFLFPYGEDGYRHDVLHRSTHTSQKKDSNYNQWMCFRIQTRANKVQTLLRSRRLFQQFLVDGYAMLEVERLNFIRRNQEKLRVDKYYNLTESWQGSSRGKRMILPSSFVGGRRYMDQLYFDGMPCWISRFVCYFTCNPCWPEIERSLKSMDLKAPDWLDIMSRVFRIKFEELLADFTKKHILGKVVAYMYIIEFQKRGLPHDHLLIFLHPQSKYPTTEDIDRIIPAEIPSEQDEPKIYNLVKAHMIHGGKCSRYYPKKFQNSTIVDQDGYPVYRQRDNGYTVLKNGVIVNNHSIVPYNPRLLLKFQAHINMECTSIKYLFKYINKGYDRITTTIVPTEHQVSCSDGVVDEIKKPIVERLFFHLPSEQAVYFKDNEVIDDVLSKPSVIESMFTSWMDTNRKYPEAKNLTYTQFVSKYVYVKTRRTWKPHKSGYTIVRLIWIPLSTDELYFLILMLTVAKGQCSYDAIKTMRNIEYPTFKEACFAMGFIGDDKEYIETIRVAYHWGSSHLLRKLLVTMLLSNNINRLGDAWIKV</sequence>
<dbReference type="InParanoid" id="A0A0R0JKP6"/>
<accession>A0A2K7KDB6</accession>
<dbReference type="PANTHER" id="PTHR45786:SF66">
    <property type="entry name" value="HOOK MOTIF PROTEIN, PUTATIVE-RELATED"/>
    <property type="match status" value="1"/>
</dbReference>
<dbReference type="STRING" id="3847.A0A0R0JKP6"/>
<reference evidence="2" key="3">
    <citation type="submission" date="2018-07" db="EMBL/GenBank/DDBJ databases">
        <title>WGS assembly of Glycine max.</title>
        <authorList>
            <person name="Schmutz J."/>
            <person name="Cannon S."/>
            <person name="Schlueter J."/>
            <person name="Ma J."/>
            <person name="Mitros T."/>
            <person name="Nelson W."/>
            <person name="Hyten D."/>
            <person name="Song Q."/>
            <person name="Thelen J."/>
            <person name="Cheng J."/>
            <person name="Xu D."/>
            <person name="Hellsten U."/>
            <person name="May G."/>
            <person name="Yu Y."/>
            <person name="Sakurai T."/>
            <person name="Umezawa T."/>
            <person name="Bhattacharyya M."/>
            <person name="Sandhu D."/>
            <person name="Valliyodan B."/>
            <person name="Lindquist E."/>
            <person name="Peto M."/>
            <person name="Grant D."/>
            <person name="Shu S."/>
            <person name="Goodstein D."/>
            <person name="Barry K."/>
            <person name="Futrell-Griggs M."/>
            <person name="Abernathy B."/>
            <person name="Du J."/>
            <person name="Tian Z."/>
            <person name="Zhu L."/>
            <person name="Gill N."/>
            <person name="Joshi T."/>
            <person name="Libault M."/>
            <person name="Sethuraman A."/>
            <person name="Zhang X."/>
            <person name="Shinozaki K."/>
            <person name="Nguyen H."/>
            <person name="Wing R."/>
            <person name="Cregan P."/>
            <person name="Specht J."/>
            <person name="Grimwood J."/>
            <person name="Rokhsar D."/>
            <person name="Stacey G."/>
            <person name="Shoemaker R."/>
            <person name="Jackson S."/>
        </authorList>
    </citation>
    <scope>NUCLEOTIDE SEQUENCE</scope>
    <source>
        <tissue evidence="2">Callus</tissue>
    </source>
</reference>
<keyword evidence="4" id="KW-1185">Reference proteome</keyword>
<reference evidence="2 3" key="1">
    <citation type="journal article" date="2010" name="Nature">
        <title>Genome sequence of the palaeopolyploid soybean.</title>
        <authorList>
            <person name="Schmutz J."/>
            <person name="Cannon S.B."/>
            <person name="Schlueter J."/>
            <person name="Ma J."/>
            <person name="Mitros T."/>
            <person name="Nelson W."/>
            <person name="Hyten D.L."/>
            <person name="Song Q."/>
            <person name="Thelen J.J."/>
            <person name="Cheng J."/>
            <person name="Xu D."/>
            <person name="Hellsten U."/>
            <person name="May G.D."/>
            <person name="Yu Y."/>
            <person name="Sakurai T."/>
            <person name="Umezawa T."/>
            <person name="Bhattacharyya M.K."/>
            <person name="Sandhu D."/>
            <person name="Valliyodan B."/>
            <person name="Lindquist E."/>
            <person name="Peto M."/>
            <person name="Grant D."/>
            <person name="Shu S."/>
            <person name="Goodstein D."/>
            <person name="Barry K."/>
            <person name="Futrell-Griggs M."/>
            <person name="Abernathy B."/>
            <person name="Du J."/>
            <person name="Tian Z."/>
            <person name="Zhu L."/>
            <person name="Gill N."/>
            <person name="Joshi T."/>
            <person name="Libault M."/>
            <person name="Sethuraman A."/>
            <person name="Zhang X.-C."/>
            <person name="Shinozaki K."/>
            <person name="Nguyen H.T."/>
            <person name="Wing R.A."/>
            <person name="Cregan P."/>
            <person name="Specht J."/>
            <person name="Grimwood J."/>
            <person name="Rokhsar D."/>
            <person name="Stacey G."/>
            <person name="Shoemaker R.C."/>
            <person name="Jackson S.A."/>
        </authorList>
    </citation>
    <scope>NUCLEOTIDE SEQUENCE</scope>
    <source>
        <strain evidence="3">cv. Williams 82</strain>
        <tissue evidence="2">Callus</tissue>
    </source>
</reference>
<dbReference type="EMBL" id="CM000839">
    <property type="protein sequence ID" value="KRH55073.2"/>
    <property type="molecule type" value="Genomic_DNA"/>
</dbReference>
<name>A0A0R0JKP6_SOYBN</name>
<feature type="domain" description="Helitron helicase-like" evidence="1">
    <location>
        <begin position="253"/>
        <end position="426"/>
    </location>
</feature>
<dbReference type="AlphaFoldDB" id="A0A0R0JKP6"/>
<dbReference type="EnsemblPlants" id="KRH55073">
    <property type="protein sequence ID" value="KRH55073"/>
    <property type="gene ID" value="GLYMA_06G228500"/>
</dbReference>
<dbReference type="SMR" id="A0A0R0JKP6"/>
<dbReference type="PANTHER" id="PTHR45786">
    <property type="entry name" value="DNA BINDING PROTEIN-LIKE"/>
    <property type="match status" value="1"/>
</dbReference>
<accession>A0A0R0JKP6</accession>
<dbReference type="Proteomes" id="UP000008827">
    <property type="component" value="Chromosome 6"/>
</dbReference>
<dbReference type="Pfam" id="PF14214">
    <property type="entry name" value="Helitron_like_N"/>
    <property type="match status" value="1"/>
</dbReference>
<dbReference type="Gramene" id="KRH55073">
    <property type="protein sequence ID" value="KRH55073"/>
    <property type="gene ID" value="GLYMA_06G228500"/>
</dbReference>
<protein>
    <recommendedName>
        <fullName evidence="1">Helitron helicase-like domain-containing protein</fullName>
    </recommendedName>
</protein>
<gene>
    <name evidence="2" type="ORF">GLYMA_06G228500</name>
</gene>
<dbReference type="InterPro" id="IPR025476">
    <property type="entry name" value="Helitron_helicase-like"/>
</dbReference>
<evidence type="ECO:0000259" key="1">
    <source>
        <dbReference type="Pfam" id="PF14214"/>
    </source>
</evidence>
<proteinExistence type="predicted"/>
<reference evidence="3" key="2">
    <citation type="submission" date="2018-02" db="UniProtKB">
        <authorList>
            <consortium name="EnsemblPlants"/>
        </authorList>
    </citation>
    <scope>IDENTIFICATION</scope>
    <source>
        <strain evidence="3">Williams 82</strain>
    </source>
</reference>